<feature type="domain" description="Secretin/TonB short N-terminal" evidence="12">
    <location>
        <begin position="80"/>
        <end position="131"/>
    </location>
</feature>
<dbReference type="NCBIfam" id="TIGR04057">
    <property type="entry name" value="SusC_RagA_signa"/>
    <property type="match status" value="1"/>
</dbReference>
<keyword evidence="5 10" id="KW-0812">Transmembrane</keyword>
<evidence type="ECO:0000256" key="5">
    <source>
        <dbReference type="ARBA" id="ARBA00022692"/>
    </source>
</evidence>
<dbReference type="Gene3D" id="2.60.40.1120">
    <property type="entry name" value="Carboxypeptidase-like, regulatory domain"/>
    <property type="match status" value="1"/>
</dbReference>
<keyword evidence="4" id="KW-0410">Iron transport</keyword>
<dbReference type="GO" id="GO:0006826">
    <property type="term" value="P:iron ion transport"/>
    <property type="evidence" value="ECO:0007669"/>
    <property type="project" value="UniProtKB-KW"/>
</dbReference>
<dbReference type="InterPro" id="IPR037066">
    <property type="entry name" value="Plug_dom_sf"/>
</dbReference>
<dbReference type="InterPro" id="IPR023997">
    <property type="entry name" value="TonB-dep_OMP_SusC/RagA_CS"/>
</dbReference>
<name>A0A2S9JL25_9SPHI</name>
<evidence type="ECO:0000256" key="2">
    <source>
        <dbReference type="ARBA" id="ARBA00022448"/>
    </source>
</evidence>
<keyword evidence="6" id="KW-0408">Iron</keyword>
<dbReference type="InterPro" id="IPR012910">
    <property type="entry name" value="Plug_dom"/>
</dbReference>
<dbReference type="Gene3D" id="2.40.170.20">
    <property type="entry name" value="TonB-dependent receptor, beta-barrel domain"/>
    <property type="match status" value="1"/>
</dbReference>
<keyword evidence="3 10" id="KW-1134">Transmembrane beta strand</keyword>
<dbReference type="Pfam" id="PF00593">
    <property type="entry name" value="TonB_dep_Rec_b-barrel"/>
    <property type="match status" value="1"/>
</dbReference>
<organism evidence="13 14">
    <name type="scientific">Sphingobacterium gobiense</name>
    <dbReference type="NCBI Taxonomy" id="1382456"/>
    <lineage>
        <taxon>Bacteria</taxon>
        <taxon>Pseudomonadati</taxon>
        <taxon>Bacteroidota</taxon>
        <taxon>Sphingobacteriia</taxon>
        <taxon>Sphingobacteriales</taxon>
        <taxon>Sphingobacteriaceae</taxon>
        <taxon>Sphingobacterium</taxon>
    </lineage>
</organism>
<dbReference type="Pfam" id="PF13715">
    <property type="entry name" value="CarbopepD_reg_2"/>
    <property type="match status" value="1"/>
</dbReference>
<evidence type="ECO:0000256" key="10">
    <source>
        <dbReference type="PROSITE-ProRule" id="PRU01360"/>
    </source>
</evidence>
<dbReference type="Pfam" id="PF07660">
    <property type="entry name" value="STN"/>
    <property type="match status" value="1"/>
</dbReference>
<evidence type="ECO:0000256" key="8">
    <source>
        <dbReference type="ARBA" id="ARBA00023136"/>
    </source>
</evidence>
<sequence>MKEVLHFKLRRSKTMVVHSKNSRKSPRFRRTFLIMKLTGILLFFFGMHLSAHTLAQHVTLQARNSSLKSVFKELNKQTGYYFIYNENLVKRTKSIAIDVKSAPLSSVLDEISSNLGLTYTLQGKTIILEANAAKVATPASRPQQETVTINGVVYDTQEPPMPLAGVNVMVKGTVENTTTDESGFFSVNAKKGDVLVFTMVGFYPREHRVTKNERSLPIALKSDVAALDEVVVVGMNEQQKKHIASSLSTLPIESNIAGKPITNLSQALQGGVTGIQVSQGSGLPGGDAATVYIRGITTLNSANPLVLVDGIPMDMNHIDPVTVESVTVLKDAAAASIYGSRAANGVIVVTTKRGTPGKMRVNYDGYYGYQTPTALPQTVDAVRYMEMDNEAHLAAGQGAPHADVAIEETRRGADPLMYPNTNWVDLMLDKMAPISSHSLSVSGGNSLARFAVTGNYMDQGSMLPNTNVKRFNIRANTTVTLADNFLVNLDFTAIKRNRELANRATSGGTFRLLEDLYRVAPNVLPRFPDRDGRRFYGQFADIVNPLAYAEVGGVRKNEYTESLINFRPKWTVLPGLNVNGQFSFRLNSDAHHNVRENFNHFDYYTGVLLRTWGLQREASQSRSTYYFVGLNADYTFNRDKHSVYSILGYSQEQRNQGDWTIFALRSAYTKLNYSYDDRFLLEGTVRMDGSSRFGPGKKYGFFPSVAVGWNLHNESFLNESTIVNNLKLRASYGSLGNENIDPYLYQSLISPTTALEVTHGNPDISWEKVDMLNVGFDLGLFASNKLELTVDFYDKRTNGMLLQPQLPLTGGFQAKVPVNAGEVQNRGWEASLTYTERLDNGFGFSLRPGITYNKNEILSLVGGPYESSGGDVRNQVGSSIGSLFGYRTDGLLQADDFDDNGAPLIPVRSVESAPGDIKYIDLNQDGQIDEADKTIIGDPMPRINFFSNFRFDYKNFDLEFLLQGTGKSDAMLTGMFALPLDRSADGGVPTTYYADNYWAPNRTDARFPRLNASPGDNRMASDFWFQNAAYVRVKFIQLGYTLNSQMANRLKLSGLRVFLNAQNPMTFTSVKLVDPESRGDQWKHSIMATYSVGASIRF</sequence>
<proteinExistence type="inferred from homology"/>
<evidence type="ECO:0000256" key="6">
    <source>
        <dbReference type="ARBA" id="ARBA00023004"/>
    </source>
</evidence>
<evidence type="ECO:0000256" key="1">
    <source>
        <dbReference type="ARBA" id="ARBA00004571"/>
    </source>
</evidence>
<evidence type="ECO:0000313" key="13">
    <source>
        <dbReference type="EMBL" id="PRD53855.1"/>
    </source>
</evidence>
<evidence type="ECO:0000256" key="11">
    <source>
        <dbReference type="RuleBase" id="RU003357"/>
    </source>
</evidence>
<dbReference type="InterPro" id="IPR023996">
    <property type="entry name" value="TonB-dep_OMP_SusC/RagA"/>
</dbReference>
<evidence type="ECO:0000256" key="9">
    <source>
        <dbReference type="ARBA" id="ARBA00023237"/>
    </source>
</evidence>
<dbReference type="SUPFAM" id="SSF49464">
    <property type="entry name" value="Carboxypeptidase regulatory domain-like"/>
    <property type="match status" value="1"/>
</dbReference>
<evidence type="ECO:0000259" key="12">
    <source>
        <dbReference type="SMART" id="SM00965"/>
    </source>
</evidence>
<keyword evidence="8 10" id="KW-0472">Membrane</keyword>
<dbReference type="InterPro" id="IPR039426">
    <property type="entry name" value="TonB-dep_rcpt-like"/>
</dbReference>
<evidence type="ECO:0000256" key="3">
    <source>
        <dbReference type="ARBA" id="ARBA00022452"/>
    </source>
</evidence>
<keyword evidence="9 10" id="KW-0998">Cell outer membrane</keyword>
<keyword evidence="7 11" id="KW-0798">TonB box</keyword>
<protein>
    <submittedName>
        <fullName evidence="13">SusC/RagA family TonB-linked outer membrane protein</fullName>
    </submittedName>
</protein>
<dbReference type="InterPro" id="IPR000531">
    <property type="entry name" value="Beta-barrel_TonB"/>
</dbReference>
<reference evidence="13 14" key="1">
    <citation type="submission" date="2018-02" db="EMBL/GenBank/DDBJ databases">
        <title>The draft genome of Sphingobacterium gobiense H7.</title>
        <authorList>
            <person name="Li L."/>
            <person name="Liu L."/>
            <person name="Zhang X."/>
            <person name="Wang T."/>
            <person name="Liang L."/>
        </authorList>
    </citation>
    <scope>NUCLEOTIDE SEQUENCE [LARGE SCALE GENOMIC DNA]</scope>
    <source>
        <strain evidence="13 14">ACCC 05757</strain>
    </source>
</reference>
<evidence type="ECO:0000313" key="14">
    <source>
        <dbReference type="Proteomes" id="UP000238642"/>
    </source>
</evidence>
<dbReference type="AlphaFoldDB" id="A0A2S9JL25"/>
<dbReference type="Gene3D" id="3.55.50.30">
    <property type="match status" value="1"/>
</dbReference>
<dbReference type="NCBIfam" id="TIGR04056">
    <property type="entry name" value="OMP_RagA_SusC"/>
    <property type="match status" value="1"/>
</dbReference>
<dbReference type="Pfam" id="PF07715">
    <property type="entry name" value="Plug"/>
    <property type="match status" value="1"/>
</dbReference>
<keyword evidence="2 10" id="KW-0813">Transport</keyword>
<dbReference type="Proteomes" id="UP000238642">
    <property type="component" value="Unassembled WGS sequence"/>
</dbReference>
<dbReference type="InterPro" id="IPR011662">
    <property type="entry name" value="Secretin/TonB_short_N"/>
</dbReference>
<gene>
    <name evidence="13" type="ORF">C5749_10070</name>
</gene>
<accession>A0A2S9JL25</accession>
<dbReference type="SMART" id="SM00965">
    <property type="entry name" value="STN"/>
    <property type="match status" value="1"/>
</dbReference>
<dbReference type="EMBL" id="PVBS01000002">
    <property type="protein sequence ID" value="PRD53855.1"/>
    <property type="molecule type" value="Genomic_DNA"/>
</dbReference>
<evidence type="ECO:0000256" key="4">
    <source>
        <dbReference type="ARBA" id="ARBA00022496"/>
    </source>
</evidence>
<comment type="subcellular location">
    <subcellularLocation>
        <location evidence="1 10">Cell outer membrane</location>
        <topology evidence="1 10">Multi-pass membrane protein</topology>
    </subcellularLocation>
</comment>
<evidence type="ECO:0000256" key="7">
    <source>
        <dbReference type="ARBA" id="ARBA00023077"/>
    </source>
</evidence>
<dbReference type="Gene3D" id="2.170.130.10">
    <property type="entry name" value="TonB-dependent receptor, plug domain"/>
    <property type="match status" value="1"/>
</dbReference>
<comment type="caution">
    <text evidence="13">The sequence shown here is derived from an EMBL/GenBank/DDBJ whole genome shotgun (WGS) entry which is preliminary data.</text>
</comment>
<dbReference type="GO" id="GO:0009279">
    <property type="term" value="C:cell outer membrane"/>
    <property type="evidence" value="ECO:0007669"/>
    <property type="project" value="UniProtKB-SubCell"/>
</dbReference>
<dbReference type="SUPFAM" id="SSF56935">
    <property type="entry name" value="Porins"/>
    <property type="match status" value="1"/>
</dbReference>
<comment type="similarity">
    <text evidence="10 11">Belongs to the TonB-dependent receptor family.</text>
</comment>
<keyword evidence="4" id="KW-0406">Ion transport</keyword>
<keyword evidence="14" id="KW-1185">Reference proteome</keyword>
<dbReference type="OrthoDB" id="9768177at2"/>
<dbReference type="InterPro" id="IPR036942">
    <property type="entry name" value="Beta-barrel_TonB_sf"/>
</dbReference>
<dbReference type="InterPro" id="IPR008969">
    <property type="entry name" value="CarboxyPept-like_regulatory"/>
</dbReference>
<dbReference type="PROSITE" id="PS52016">
    <property type="entry name" value="TONB_DEPENDENT_REC_3"/>
    <property type="match status" value="1"/>
</dbReference>